<accession>A0A5M3W7Y9</accession>
<dbReference type="AlphaFoldDB" id="A0A5M3W7Y9"/>
<evidence type="ECO:0008006" key="3">
    <source>
        <dbReference type="Google" id="ProtNLM"/>
    </source>
</evidence>
<dbReference type="EMBL" id="BLAD01000067">
    <property type="protein sequence ID" value="GES03313.1"/>
    <property type="molecule type" value="Genomic_DNA"/>
</dbReference>
<protein>
    <recommendedName>
        <fullName evidence="3">VWA domain-containing protein</fullName>
    </recommendedName>
</protein>
<evidence type="ECO:0000313" key="2">
    <source>
        <dbReference type="Proteomes" id="UP000334990"/>
    </source>
</evidence>
<sequence length="242" mass="26399">MINRVNFRFLAATGLLVLTFALTGCQGEEIPGRRCGLVVDATSFARNTDVPEKVKKSVPLFLSDCALVSFAVITGSVAQSNCRHSPMNLVATSRDSQNDNPVRAKQINQARKVEAMSVMDELMTCAKTETKPPGSDVIGAILDARLKASSVGEPAHLMIISDMANRTEELDLYKADISSLNVRNNIISAIKASNRLPNLAESTVQIIGFGIKVTPEKVRQQQLLEFWQEFFAAAGCRQPTFL</sequence>
<gene>
    <name evidence="1" type="ORF">Acor_53790</name>
</gene>
<dbReference type="RefSeq" id="WP_155339488.1">
    <property type="nucleotide sequence ID" value="NZ_BAAABN010000014.1"/>
</dbReference>
<keyword evidence="2" id="KW-1185">Reference proteome</keyword>
<organism evidence="1 2">
    <name type="scientific">Acrocarpospora corrugata</name>
    <dbReference type="NCBI Taxonomy" id="35763"/>
    <lineage>
        <taxon>Bacteria</taxon>
        <taxon>Bacillati</taxon>
        <taxon>Actinomycetota</taxon>
        <taxon>Actinomycetes</taxon>
        <taxon>Streptosporangiales</taxon>
        <taxon>Streptosporangiaceae</taxon>
        <taxon>Acrocarpospora</taxon>
    </lineage>
</organism>
<dbReference type="OrthoDB" id="3532900at2"/>
<name>A0A5M3W7Y9_9ACTN</name>
<comment type="caution">
    <text evidence="1">The sequence shown here is derived from an EMBL/GenBank/DDBJ whole genome shotgun (WGS) entry which is preliminary data.</text>
</comment>
<reference evidence="1 2" key="1">
    <citation type="submission" date="2019-10" db="EMBL/GenBank/DDBJ databases">
        <title>Whole genome shotgun sequence of Acrocarpospora corrugata NBRC 13972.</title>
        <authorList>
            <person name="Ichikawa N."/>
            <person name="Kimura A."/>
            <person name="Kitahashi Y."/>
            <person name="Komaki H."/>
            <person name="Oguchi A."/>
        </authorList>
    </citation>
    <scope>NUCLEOTIDE SEQUENCE [LARGE SCALE GENOMIC DNA]</scope>
    <source>
        <strain evidence="1 2">NBRC 13972</strain>
    </source>
</reference>
<dbReference type="Proteomes" id="UP000334990">
    <property type="component" value="Unassembled WGS sequence"/>
</dbReference>
<proteinExistence type="predicted"/>
<evidence type="ECO:0000313" key="1">
    <source>
        <dbReference type="EMBL" id="GES03313.1"/>
    </source>
</evidence>
<dbReference type="PROSITE" id="PS51257">
    <property type="entry name" value="PROKAR_LIPOPROTEIN"/>
    <property type="match status" value="1"/>
</dbReference>